<dbReference type="InterPro" id="IPR058245">
    <property type="entry name" value="NreC/VraR/RcsB-like_REC"/>
</dbReference>
<dbReference type="SMART" id="SM00448">
    <property type="entry name" value="REC"/>
    <property type="match status" value="1"/>
</dbReference>
<dbReference type="PANTHER" id="PTHR43214">
    <property type="entry name" value="TWO-COMPONENT RESPONSE REGULATOR"/>
    <property type="match status" value="1"/>
</dbReference>
<sequence length="225" mass="24868">MEEKEIRVLIADDHQLFREGLRQILVSLGNFTVAGEAANGQEAVDRARELKPDVVLMDINMPGIDGIQATLALSEHLPAARVIVLTMYRQDDFVFNAMRAGARGYLLKDMGADELIGGIRSVYRGNAILNPEIAGKLLDEFRRLSQGNGKAGRTEILNPGEAEVLSLLARGKDNRTISNCLNLSRRTVANRVSSILEKLRVNNRTEAALEALRRGWVSLYEDVAE</sequence>
<gene>
    <name evidence="6" type="ORF">DENIS_1092</name>
</gene>
<dbReference type="GO" id="GO:0006355">
    <property type="term" value="P:regulation of DNA-templated transcription"/>
    <property type="evidence" value="ECO:0007669"/>
    <property type="project" value="InterPro"/>
</dbReference>
<evidence type="ECO:0000313" key="7">
    <source>
        <dbReference type="Proteomes" id="UP000288096"/>
    </source>
</evidence>
<dbReference type="Pfam" id="PF00196">
    <property type="entry name" value="GerE"/>
    <property type="match status" value="1"/>
</dbReference>
<accession>A0A401FT45</accession>
<dbReference type="CDD" id="cd17535">
    <property type="entry name" value="REC_NarL-like"/>
    <property type="match status" value="1"/>
</dbReference>
<keyword evidence="2 6" id="KW-0238">DNA-binding</keyword>
<dbReference type="GO" id="GO:0003677">
    <property type="term" value="F:DNA binding"/>
    <property type="evidence" value="ECO:0007669"/>
    <property type="project" value="UniProtKB-KW"/>
</dbReference>
<dbReference type="Gene3D" id="3.40.50.2300">
    <property type="match status" value="1"/>
</dbReference>
<dbReference type="CDD" id="cd06170">
    <property type="entry name" value="LuxR_C_like"/>
    <property type="match status" value="1"/>
</dbReference>
<dbReference type="Pfam" id="PF00072">
    <property type="entry name" value="Response_reg"/>
    <property type="match status" value="1"/>
</dbReference>
<dbReference type="InterPro" id="IPR039420">
    <property type="entry name" value="WalR-like"/>
</dbReference>
<dbReference type="GO" id="GO:0000160">
    <property type="term" value="P:phosphorelay signal transduction system"/>
    <property type="evidence" value="ECO:0007669"/>
    <property type="project" value="InterPro"/>
</dbReference>
<dbReference type="EMBL" id="BEXT01000001">
    <property type="protein sequence ID" value="GBC60147.1"/>
    <property type="molecule type" value="Genomic_DNA"/>
</dbReference>
<dbReference type="InterPro" id="IPR011006">
    <property type="entry name" value="CheY-like_superfamily"/>
</dbReference>
<dbReference type="SUPFAM" id="SSF46894">
    <property type="entry name" value="C-terminal effector domain of the bipartite response regulators"/>
    <property type="match status" value="1"/>
</dbReference>
<dbReference type="SMART" id="SM00421">
    <property type="entry name" value="HTH_LUXR"/>
    <property type="match status" value="1"/>
</dbReference>
<dbReference type="SUPFAM" id="SSF52172">
    <property type="entry name" value="CheY-like"/>
    <property type="match status" value="1"/>
</dbReference>
<dbReference type="PROSITE" id="PS00622">
    <property type="entry name" value="HTH_LUXR_1"/>
    <property type="match status" value="1"/>
</dbReference>
<dbReference type="Proteomes" id="UP000288096">
    <property type="component" value="Unassembled WGS sequence"/>
</dbReference>
<dbReference type="RefSeq" id="WP_124327599.1">
    <property type="nucleotide sequence ID" value="NZ_BEXT01000001.1"/>
</dbReference>
<evidence type="ECO:0000256" key="3">
    <source>
        <dbReference type="PROSITE-ProRule" id="PRU00169"/>
    </source>
</evidence>
<dbReference type="PROSITE" id="PS50043">
    <property type="entry name" value="HTH_LUXR_2"/>
    <property type="match status" value="1"/>
</dbReference>
<feature type="domain" description="Response regulatory" evidence="5">
    <location>
        <begin position="7"/>
        <end position="123"/>
    </location>
</feature>
<comment type="caution">
    <text evidence="6">The sequence shown here is derived from an EMBL/GenBank/DDBJ whole genome shotgun (WGS) entry which is preliminary data.</text>
</comment>
<dbReference type="PRINTS" id="PR00038">
    <property type="entry name" value="HTHLUXR"/>
</dbReference>
<dbReference type="OrthoDB" id="9780312at2"/>
<evidence type="ECO:0000259" key="4">
    <source>
        <dbReference type="PROSITE" id="PS50043"/>
    </source>
</evidence>
<evidence type="ECO:0000313" key="6">
    <source>
        <dbReference type="EMBL" id="GBC60147.1"/>
    </source>
</evidence>
<name>A0A401FT45_9BACT</name>
<dbReference type="InterPro" id="IPR000792">
    <property type="entry name" value="Tscrpt_reg_LuxR_C"/>
</dbReference>
<reference evidence="7" key="2">
    <citation type="submission" date="2019-01" db="EMBL/GenBank/DDBJ databases">
        <title>Genome sequence of Desulfonema ishimotonii strain Tokyo 01.</title>
        <authorList>
            <person name="Fukui M."/>
        </authorList>
    </citation>
    <scope>NUCLEOTIDE SEQUENCE [LARGE SCALE GENOMIC DNA]</scope>
    <source>
        <strain evidence="7">Tokyo 01</strain>
    </source>
</reference>
<dbReference type="InterPro" id="IPR001789">
    <property type="entry name" value="Sig_transdc_resp-reg_receiver"/>
</dbReference>
<feature type="modified residue" description="4-aspartylphosphate" evidence="3">
    <location>
        <position position="58"/>
    </location>
</feature>
<evidence type="ECO:0000256" key="1">
    <source>
        <dbReference type="ARBA" id="ARBA00022553"/>
    </source>
</evidence>
<protein>
    <submittedName>
        <fullName evidence="6">DNA-binding response regulator</fullName>
    </submittedName>
</protein>
<dbReference type="PROSITE" id="PS50110">
    <property type="entry name" value="RESPONSE_REGULATORY"/>
    <property type="match status" value="1"/>
</dbReference>
<proteinExistence type="predicted"/>
<dbReference type="AlphaFoldDB" id="A0A401FT45"/>
<feature type="domain" description="HTH luxR-type" evidence="4">
    <location>
        <begin position="150"/>
        <end position="215"/>
    </location>
</feature>
<evidence type="ECO:0000256" key="2">
    <source>
        <dbReference type="ARBA" id="ARBA00023125"/>
    </source>
</evidence>
<evidence type="ECO:0000259" key="5">
    <source>
        <dbReference type="PROSITE" id="PS50110"/>
    </source>
</evidence>
<organism evidence="6 7">
    <name type="scientific">Desulfonema ishimotonii</name>
    <dbReference type="NCBI Taxonomy" id="45657"/>
    <lineage>
        <taxon>Bacteria</taxon>
        <taxon>Pseudomonadati</taxon>
        <taxon>Thermodesulfobacteriota</taxon>
        <taxon>Desulfobacteria</taxon>
        <taxon>Desulfobacterales</taxon>
        <taxon>Desulfococcaceae</taxon>
        <taxon>Desulfonema</taxon>
    </lineage>
</organism>
<dbReference type="InterPro" id="IPR016032">
    <property type="entry name" value="Sig_transdc_resp-reg_C-effctor"/>
</dbReference>
<keyword evidence="7" id="KW-1185">Reference proteome</keyword>
<keyword evidence="1 3" id="KW-0597">Phosphoprotein</keyword>
<reference evidence="7" key="1">
    <citation type="submission" date="2017-11" db="EMBL/GenBank/DDBJ databases">
        <authorList>
            <person name="Watanabe M."/>
            <person name="Kojima H."/>
        </authorList>
    </citation>
    <scope>NUCLEOTIDE SEQUENCE [LARGE SCALE GENOMIC DNA]</scope>
    <source>
        <strain evidence="7">Tokyo 01</strain>
    </source>
</reference>